<keyword evidence="1" id="KW-0812">Transmembrane</keyword>
<feature type="transmembrane region" description="Helical" evidence="1">
    <location>
        <begin position="125"/>
        <end position="146"/>
    </location>
</feature>
<feature type="transmembrane region" description="Helical" evidence="1">
    <location>
        <begin position="7"/>
        <end position="27"/>
    </location>
</feature>
<keyword evidence="1" id="KW-1133">Transmembrane helix</keyword>
<evidence type="ECO:0000313" key="3">
    <source>
        <dbReference type="Proteomes" id="UP000044616"/>
    </source>
</evidence>
<evidence type="ECO:0000256" key="1">
    <source>
        <dbReference type="SAM" id="Phobius"/>
    </source>
</evidence>
<sequence>MKILRYIGYLLLGGLVGGIIGGILGNFDGFGIENLTFAIYNNVVVISIIVTIIIILIEVIVLMNQRRALKYKRLVDNETDIDETDRYELLANRYVLNGSILSILQTVIAFLMLLIFVVGQAEANGILFFLIPFFASTIFNTQFTLFNRKFDERMPKLADKNYTEKRLEMLDEGERHIELIALFKTYAINLSLLILAIVFIGFYSITTGINQSFSLLLIIAIFIYNAFSYLLKRRRFY</sequence>
<feature type="transmembrane region" description="Helical" evidence="1">
    <location>
        <begin position="94"/>
        <end position="119"/>
    </location>
</feature>
<gene>
    <name evidence="2" type="ORF">ERS140147_00440</name>
</gene>
<feature type="transmembrane region" description="Helical" evidence="1">
    <location>
        <begin position="39"/>
        <end position="63"/>
    </location>
</feature>
<reference evidence="2 3" key="1">
    <citation type="submission" date="2014-05" db="EMBL/GenBank/DDBJ databases">
        <authorList>
            <person name="Aslett A.Martin."/>
            <person name="De Silva Nishadi"/>
        </authorList>
    </citation>
    <scope>NUCLEOTIDE SEQUENCE [LARGE SCALE GENOMIC DNA]</scope>
</reference>
<dbReference type="Pfam" id="PF11368">
    <property type="entry name" value="DUF3169"/>
    <property type="match status" value="1"/>
</dbReference>
<accession>A0A077UFK8</accession>
<protein>
    <submittedName>
        <fullName evidence="2">ABC transporter permease</fullName>
    </submittedName>
</protein>
<dbReference type="EMBL" id="CCEH01000002">
    <property type="protein sequence ID" value="CDR27259.1"/>
    <property type="molecule type" value="Genomic_DNA"/>
</dbReference>
<organism evidence="2 3">
    <name type="scientific">Staphylococcus schweitzeri</name>
    <dbReference type="NCBI Taxonomy" id="1654388"/>
    <lineage>
        <taxon>Bacteria</taxon>
        <taxon>Bacillati</taxon>
        <taxon>Bacillota</taxon>
        <taxon>Bacilli</taxon>
        <taxon>Bacillales</taxon>
        <taxon>Staphylococcaceae</taxon>
        <taxon>Staphylococcus</taxon>
    </lineage>
</organism>
<proteinExistence type="predicted"/>
<feature type="transmembrane region" description="Helical" evidence="1">
    <location>
        <begin position="212"/>
        <end position="231"/>
    </location>
</feature>
<feature type="transmembrane region" description="Helical" evidence="1">
    <location>
        <begin position="186"/>
        <end position="206"/>
    </location>
</feature>
<keyword evidence="1" id="KW-0472">Membrane</keyword>
<dbReference type="InterPro" id="IPR021509">
    <property type="entry name" value="DUF3169"/>
</dbReference>
<name>A0A077UFK8_9STAP</name>
<dbReference type="AlphaFoldDB" id="A0A077UFK8"/>
<evidence type="ECO:0000313" key="2">
    <source>
        <dbReference type="EMBL" id="CDR27259.1"/>
    </source>
</evidence>
<dbReference type="Proteomes" id="UP000044616">
    <property type="component" value="Unassembled WGS sequence"/>
</dbReference>
<dbReference type="RefSeq" id="WP_047529356.1">
    <property type="nucleotide sequence ID" value="NZ_CCEH01000002.1"/>
</dbReference>